<reference evidence="2 3" key="1">
    <citation type="journal article" date="2018" name="Front. Plant Sci.">
        <title>Red Clover (Trifolium pratense) and Zigzag Clover (T. medium) - A Picture of Genomic Similarities and Differences.</title>
        <authorList>
            <person name="Dluhosova J."/>
            <person name="Istvanek J."/>
            <person name="Nedelnik J."/>
            <person name="Repkova J."/>
        </authorList>
    </citation>
    <scope>NUCLEOTIDE SEQUENCE [LARGE SCALE GENOMIC DNA]</scope>
    <source>
        <strain evidence="3">cv. 10/8</strain>
        <tissue evidence="2">Leaf</tissue>
    </source>
</reference>
<comment type="caution">
    <text evidence="2">The sequence shown here is derived from an EMBL/GenBank/DDBJ whole genome shotgun (WGS) entry which is preliminary data.</text>
</comment>
<feature type="compositionally biased region" description="Basic and acidic residues" evidence="1">
    <location>
        <begin position="62"/>
        <end position="79"/>
    </location>
</feature>
<sequence length="135" mass="15825">MLNKGGGFAQHDHPSKERNSLRVKGADDKLKCFIFEKGLKTNSMFRWRVKKGNSSDKNGNNKRHEDNEKEKKGPQDKFSKYTPLNTFREKKLQECANTKFREVEIRFPKEVSKTSTTDKSMYCCFHRNYGHVTED</sequence>
<feature type="compositionally biased region" description="Basic and acidic residues" evidence="1">
    <location>
        <begin position="10"/>
        <end position="23"/>
    </location>
</feature>
<evidence type="ECO:0000313" key="3">
    <source>
        <dbReference type="Proteomes" id="UP000265520"/>
    </source>
</evidence>
<protein>
    <submittedName>
        <fullName evidence="2">Uncharacterized protein</fullName>
    </submittedName>
</protein>
<evidence type="ECO:0000256" key="1">
    <source>
        <dbReference type="SAM" id="MobiDB-lite"/>
    </source>
</evidence>
<feature type="region of interest" description="Disordered" evidence="1">
    <location>
        <begin position="1"/>
        <end position="23"/>
    </location>
</feature>
<keyword evidence="3" id="KW-1185">Reference proteome</keyword>
<dbReference type="EMBL" id="LXQA010143994">
    <property type="protein sequence ID" value="MCI24864.1"/>
    <property type="molecule type" value="Genomic_DNA"/>
</dbReference>
<proteinExistence type="predicted"/>
<dbReference type="Proteomes" id="UP000265520">
    <property type="component" value="Unassembled WGS sequence"/>
</dbReference>
<name>A0A392QLW9_9FABA</name>
<dbReference type="AlphaFoldDB" id="A0A392QLW9"/>
<organism evidence="2 3">
    <name type="scientific">Trifolium medium</name>
    <dbReference type="NCBI Taxonomy" id="97028"/>
    <lineage>
        <taxon>Eukaryota</taxon>
        <taxon>Viridiplantae</taxon>
        <taxon>Streptophyta</taxon>
        <taxon>Embryophyta</taxon>
        <taxon>Tracheophyta</taxon>
        <taxon>Spermatophyta</taxon>
        <taxon>Magnoliopsida</taxon>
        <taxon>eudicotyledons</taxon>
        <taxon>Gunneridae</taxon>
        <taxon>Pentapetalae</taxon>
        <taxon>rosids</taxon>
        <taxon>fabids</taxon>
        <taxon>Fabales</taxon>
        <taxon>Fabaceae</taxon>
        <taxon>Papilionoideae</taxon>
        <taxon>50 kb inversion clade</taxon>
        <taxon>NPAAA clade</taxon>
        <taxon>Hologalegina</taxon>
        <taxon>IRL clade</taxon>
        <taxon>Trifolieae</taxon>
        <taxon>Trifolium</taxon>
    </lineage>
</organism>
<feature type="region of interest" description="Disordered" evidence="1">
    <location>
        <begin position="46"/>
        <end position="83"/>
    </location>
</feature>
<evidence type="ECO:0000313" key="2">
    <source>
        <dbReference type="EMBL" id="MCI24864.1"/>
    </source>
</evidence>
<accession>A0A392QLW9</accession>